<dbReference type="EMBL" id="CM007379">
    <property type="protein sequence ID" value="OIV92573.1"/>
    <property type="molecule type" value="Genomic_DNA"/>
</dbReference>
<dbReference type="PANTHER" id="PTHR32258">
    <property type="entry name" value="PROTEIN NETWORKED 4A"/>
    <property type="match status" value="1"/>
</dbReference>
<comment type="similarity">
    <text evidence="2">Belongs to the NET family.</text>
</comment>
<dbReference type="PROSITE" id="PS51774">
    <property type="entry name" value="NAB"/>
    <property type="match status" value="1"/>
</dbReference>
<keyword evidence="6" id="KW-1185">Reference proteome</keyword>
<dbReference type="Pfam" id="PF07765">
    <property type="entry name" value="KIP1"/>
    <property type="match status" value="1"/>
</dbReference>
<dbReference type="AlphaFoldDB" id="A0A4P1QQP9"/>
<dbReference type="Proteomes" id="UP000188354">
    <property type="component" value="Chromosome LG19"/>
</dbReference>
<accession>A0A4P1QQP9</accession>
<dbReference type="GO" id="GO:0051015">
    <property type="term" value="F:actin filament binding"/>
    <property type="evidence" value="ECO:0007669"/>
    <property type="project" value="TreeGrafter"/>
</dbReference>
<evidence type="ECO:0000256" key="1">
    <source>
        <dbReference type="ARBA" id="ARBA00023054"/>
    </source>
</evidence>
<dbReference type="InterPro" id="IPR051861">
    <property type="entry name" value="NET_actin-binding_domain"/>
</dbReference>
<protein>
    <recommendedName>
        <fullName evidence="4">NAB domain-containing protein</fullName>
    </recommendedName>
</protein>
<evidence type="ECO:0000313" key="6">
    <source>
        <dbReference type="Proteomes" id="UP000188354"/>
    </source>
</evidence>
<reference evidence="5 6" key="1">
    <citation type="journal article" date="2017" name="Plant Biotechnol. J.">
        <title>A comprehensive draft genome sequence for lupin (Lupinus angustifolius), an emerging health food: insights into plant-microbe interactions and legume evolution.</title>
        <authorList>
            <person name="Hane J.K."/>
            <person name="Ming Y."/>
            <person name="Kamphuis L.G."/>
            <person name="Nelson M.N."/>
            <person name="Garg G."/>
            <person name="Atkins C.A."/>
            <person name="Bayer P.E."/>
            <person name="Bravo A."/>
            <person name="Bringans S."/>
            <person name="Cannon S."/>
            <person name="Edwards D."/>
            <person name="Foley R."/>
            <person name="Gao L.L."/>
            <person name="Harrison M.J."/>
            <person name="Huang W."/>
            <person name="Hurgobin B."/>
            <person name="Li S."/>
            <person name="Liu C.W."/>
            <person name="McGrath A."/>
            <person name="Morahan G."/>
            <person name="Murray J."/>
            <person name="Weller J."/>
            <person name="Jian J."/>
            <person name="Singh K.B."/>
        </authorList>
    </citation>
    <scope>NUCLEOTIDE SEQUENCE [LARGE SCALE GENOMIC DNA]</scope>
    <source>
        <strain evidence="6">cv. Tanjil</strain>
        <tissue evidence="5">Whole plant</tissue>
    </source>
</reference>
<feature type="coiled-coil region" evidence="3">
    <location>
        <begin position="159"/>
        <end position="186"/>
    </location>
</feature>
<evidence type="ECO:0000256" key="2">
    <source>
        <dbReference type="ARBA" id="ARBA00038006"/>
    </source>
</evidence>
<evidence type="ECO:0000313" key="5">
    <source>
        <dbReference type="EMBL" id="OIV92573.1"/>
    </source>
</evidence>
<dbReference type="Gramene" id="OIV92573">
    <property type="protein sequence ID" value="OIV92573"/>
    <property type="gene ID" value="TanjilG_02336"/>
</dbReference>
<evidence type="ECO:0000256" key="3">
    <source>
        <dbReference type="SAM" id="Coils"/>
    </source>
</evidence>
<proteinExistence type="inferred from homology"/>
<keyword evidence="1 3" id="KW-0175">Coiled coil</keyword>
<feature type="domain" description="NAB" evidence="4">
    <location>
        <begin position="1"/>
        <end position="58"/>
    </location>
</feature>
<dbReference type="PANTHER" id="PTHR32258:SF32">
    <property type="entry name" value="PROTEIN NETWORKED 1D"/>
    <property type="match status" value="1"/>
</dbReference>
<dbReference type="STRING" id="3871.A0A4P1QQP9"/>
<dbReference type="InterPro" id="IPR011684">
    <property type="entry name" value="NAB"/>
</dbReference>
<organism evidence="5 6">
    <name type="scientific">Lupinus angustifolius</name>
    <name type="common">Narrow-leaved blue lupine</name>
    <dbReference type="NCBI Taxonomy" id="3871"/>
    <lineage>
        <taxon>Eukaryota</taxon>
        <taxon>Viridiplantae</taxon>
        <taxon>Streptophyta</taxon>
        <taxon>Embryophyta</taxon>
        <taxon>Tracheophyta</taxon>
        <taxon>Spermatophyta</taxon>
        <taxon>Magnoliopsida</taxon>
        <taxon>eudicotyledons</taxon>
        <taxon>Gunneridae</taxon>
        <taxon>Pentapetalae</taxon>
        <taxon>rosids</taxon>
        <taxon>fabids</taxon>
        <taxon>Fabales</taxon>
        <taxon>Fabaceae</taxon>
        <taxon>Papilionoideae</taxon>
        <taxon>50 kb inversion clade</taxon>
        <taxon>genistoids sensu lato</taxon>
        <taxon>core genistoids</taxon>
        <taxon>Genisteae</taxon>
        <taxon>Lupinus</taxon>
    </lineage>
</organism>
<dbReference type="GO" id="GO:0005886">
    <property type="term" value="C:plasma membrane"/>
    <property type="evidence" value="ECO:0007669"/>
    <property type="project" value="TreeGrafter"/>
</dbReference>
<sequence length="217" mass="25362">MDVKVKQMIEIIEEDADSFAQRAEMYYKKRPELMNLVEEFYRSYRALAERYDHATGLILHAHHNLAELNEPVSHTKLFDETQEINVENGRYDDDDDDEEEEEVLLSEWERLNKVEAEILGLKKGVEILESEKEGGLVFEYEDERLCNIESQVFDVRENCERVEKGASKAEGEVEKMKEVITKLDAQKEAASVMYRHCFHKMNNLENNISSVEVDHSL</sequence>
<evidence type="ECO:0000259" key="4">
    <source>
        <dbReference type="PROSITE" id="PS51774"/>
    </source>
</evidence>
<gene>
    <name evidence="5" type="ORF">TanjilG_02336</name>
</gene>
<name>A0A4P1QQP9_LUPAN</name>